<name>A0A9P5PN73_9AGAR</name>
<dbReference type="EMBL" id="JADNRY010000079">
    <property type="protein sequence ID" value="KAF9066983.1"/>
    <property type="molecule type" value="Genomic_DNA"/>
</dbReference>
<accession>A0A9P5PN73</accession>
<dbReference type="AlphaFoldDB" id="A0A9P5PN73"/>
<keyword evidence="3" id="KW-1185">Reference proteome</keyword>
<comment type="caution">
    <text evidence="2">The sequence shown here is derived from an EMBL/GenBank/DDBJ whole genome shotgun (WGS) entry which is preliminary data.</text>
</comment>
<evidence type="ECO:0000313" key="3">
    <source>
        <dbReference type="Proteomes" id="UP000772434"/>
    </source>
</evidence>
<protein>
    <submittedName>
        <fullName evidence="2">Uncharacterized protein</fullName>
    </submittedName>
</protein>
<evidence type="ECO:0000256" key="1">
    <source>
        <dbReference type="SAM" id="MobiDB-lite"/>
    </source>
</evidence>
<feature type="compositionally biased region" description="Polar residues" evidence="1">
    <location>
        <begin position="127"/>
        <end position="141"/>
    </location>
</feature>
<reference evidence="2" key="1">
    <citation type="submission" date="2020-11" db="EMBL/GenBank/DDBJ databases">
        <authorList>
            <consortium name="DOE Joint Genome Institute"/>
            <person name="Ahrendt S."/>
            <person name="Riley R."/>
            <person name="Andreopoulos W."/>
            <person name="Labutti K."/>
            <person name="Pangilinan J."/>
            <person name="Ruiz-Duenas F.J."/>
            <person name="Barrasa J.M."/>
            <person name="Sanchez-Garcia M."/>
            <person name="Camarero S."/>
            <person name="Miyauchi S."/>
            <person name="Serrano A."/>
            <person name="Linde D."/>
            <person name="Babiker R."/>
            <person name="Drula E."/>
            <person name="Ayuso-Fernandez I."/>
            <person name="Pacheco R."/>
            <person name="Padilla G."/>
            <person name="Ferreira P."/>
            <person name="Barriuso J."/>
            <person name="Kellner H."/>
            <person name="Castanera R."/>
            <person name="Alfaro M."/>
            <person name="Ramirez L."/>
            <person name="Pisabarro A.G."/>
            <person name="Kuo A."/>
            <person name="Tritt A."/>
            <person name="Lipzen A."/>
            <person name="He G."/>
            <person name="Yan M."/>
            <person name="Ng V."/>
            <person name="Cullen D."/>
            <person name="Martin F."/>
            <person name="Rosso M.-N."/>
            <person name="Henrissat B."/>
            <person name="Hibbett D."/>
            <person name="Martinez A.T."/>
            <person name="Grigoriev I.V."/>
        </authorList>
    </citation>
    <scope>NUCLEOTIDE SEQUENCE</scope>
    <source>
        <strain evidence="2">AH 40177</strain>
    </source>
</reference>
<proteinExistence type="predicted"/>
<gene>
    <name evidence="2" type="ORF">BDP27DRAFT_1329545</name>
</gene>
<feature type="compositionally biased region" description="Polar residues" evidence="1">
    <location>
        <begin position="339"/>
        <end position="377"/>
    </location>
</feature>
<feature type="region of interest" description="Disordered" evidence="1">
    <location>
        <begin position="122"/>
        <end position="141"/>
    </location>
</feature>
<evidence type="ECO:0000313" key="2">
    <source>
        <dbReference type="EMBL" id="KAF9066983.1"/>
    </source>
</evidence>
<sequence length="445" mass="47396">MMSISQSTTLLQYLMSYVHAHARDHTSRSLPTTSGGKKPGFFCVDILYVLPKGKYSPIRLLIGIISLSALSASVSARPIELKAKELEAAEREVGTRSLEVSLEAEEDIKRATVNDEVALSHRGSDVAGQSPNVNETQTDSTGTSIVYQEDSVCIFSTGKPIITNSRNTNSATPFFSDSSGETQGIVTVETQGTASVDRKNTVLSALPTPVAGEITVDGVINASFRLVVPSTNAVFPQVTAPSSPTQSFGLSGNLLMVNAEAGGNGYNTTTYLCEPDSDALMLRLLAGLIAAILLINLMNTIKSWVRPPAEDETMKTWHKEWKRALFPGPEDVLSNVQQNNQVAGSPSPPSTSNARTAVGVTNSSTTATQRGSPSTNCGCPCSSRKISPQLRSNPPVSETTFSPETRTCTDDSVTSSRLLSSPVSEILEDSGPHPPTYNDAVQLDR</sequence>
<dbReference type="OrthoDB" id="10682723at2759"/>
<dbReference type="Proteomes" id="UP000772434">
    <property type="component" value="Unassembled WGS sequence"/>
</dbReference>
<organism evidence="2 3">
    <name type="scientific">Rhodocollybia butyracea</name>
    <dbReference type="NCBI Taxonomy" id="206335"/>
    <lineage>
        <taxon>Eukaryota</taxon>
        <taxon>Fungi</taxon>
        <taxon>Dikarya</taxon>
        <taxon>Basidiomycota</taxon>
        <taxon>Agaricomycotina</taxon>
        <taxon>Agaricomycetes</taxon>
        <taxon>Agaricomycetidae</taxon>
        <taxon>Agaricales</taxon>
        <taxon>Marasmiineae</taxon>
        <taxon>Omphalotaceae</taxon>
        <taxon>Rhodocollybia</taxon>
    </lineage>
</organism>
<feature type="compositionally biased region" description="Polar residues" evidence="1">
    <location>
        <begin position="384"/>
        <end position="423"/>
    </location>
</feature>
<feature type="region of interest" description="Disordered" evidence="1">
    <location>
        <begin position="339"/>
        <end position="445"/>
    </location>
</feature>